<name>A0ABW7LRR0_9RHOB</name>
<evidence type="ECO:0000313" key="1">
    <source>
        <dbReference type="EMBL" id="MFH5776896.1"/>
    </source>
</evidence>
<evidence type="ECO:0000313" key="2">
    <source>
        <dbReference type="Proteomes" id="UP001609376"/>
    </source>
</evidence>
<dbReference type="Pfam" id="PF11753">
    <property type="entry name" value="DUF3310"/>
    <property type="match status" value="1"/>
</dbReference>
<dbReference type="Proteomes" id="UP001609376">
    <property type="component" value="Unassembled WGS sequence"/>
</dbReference>
<dbReference type="EMBL" id="JBIMPR010000025">
    <property type="protein sequence ID" value="MFH5776896.1"/>
    <property type="molecule type" value="Genomic_DNA"/>
</dbReference>
<accession>A0ABW7LRR0</accession>
<comment type="caution">
    <text evidence="1">The sequence shown here is derived from an EMBL/GenBank/DDBJ whole genome shotgun (WGS) entry which is preliminary data.</text>
</comment>
<protein>
    <submittedName>
        <fullName evidence="1">DUF3310 domain-containing protein</fullName>
    </submittedName>
</protein>
<keyword evidence="2" id="KW-1185">Reference proteome</keyword>
<organism evidence="1 2">
    <name type="scientific">Paracoccus broussonetiae subsp. drimophilus</name>
    <dbReference type="NCBI Taxonomy" id="3373869"/>
    <lineage>
        <taxon>Bacteria</taxon>
        <taxon>Pseudomonadati</taxon>
        <taxon>Pseudomonadota</taxon>
        <taxon>Alphaproteobacteria</taxon>
        <taxon>Rhodobacterales</taxon>
        <taxon>Paracoccaceae</taxon>
        <taxon>Paracoccus</taxon>
        <taxon>Paracoccus broussonetiae</taxon>
    </lineage>
</organism>
<dbReference type="RefSeq" id="WP_395135921.1">
    <property type="nucleotide sequence ID" value="NZ_JBIMPR010000025.1"/>
</dbReference>
<sequence length="38" mass="4320">MAAGNAIEYVSRYRKKGRVQNLRKAHHMLYVSAAQADD</sequence>
<proteinExistence type="predicted"/>
<reference evidence="1 2" key="1">
    <citation type="submission" date="2024-10" db="EMBL/GenBank/DDBJ databases">
        <title>Paracoccus drimophilus sp. nov., a novel bacterium from corn roots in Hunan.</title>
        <authorList>
            <person name="Li X."/>
        </authorList>
    </citation>
    <scope>NUCLEOTIDE SEQUENCE [LARGE SCALE GENOMIC DNA]</scope>
    <source>
        <strain evidence="1 2">NGMCC 1.201697</strain>
    </source>
</reference>
<gene>
    <name evidence="1" type="ORF">ACHFJ0_21835</name>
</gene>
<dbReference type="InterPro" id="IPR021739">
    <property type="entry name" value="SaV-like"/>
</dbReference>